<sequence length="351" mass="37560">MTAFEIAKADWPEFGLVDDLRPALFSAFEAREHSVLVTLHSATGGAPRGIGAQMLVTQRAISGYLSGGCIEPDVTHHALAALADGSPRRMVYGQGGPIDIRLPCGGRIELLAERISPGDPALHDLFSLTARRQPAAWVTTGEVRGCAGEDADVGHLSPDLRAAFLHARQVPEIAGCHAQTHTVYRRFEPRQRFVVLGCDPTTLAMAMVARKIGMEVVLVRPNGPSKPPPIPGIRYLRQRPGAALAKIRLDPWTAVAVAMHQEDDDHEALVAALPSPASYVGLLGSSRFLPNKLARLIDAGVSAHDIARLKAPIGLDVGGHSPWQIAMSVMAEIIQTTNALRARKRSSVQAA</sequence>
<name>A0A931FPQ7_9HYPH</name>
<reference evidence="3" key="1">
    <citation type="submission" date="2020-11" db="EMBL/GenBank/DDBJ databases">
        <authorList>
            <person name="Kim M.K."/>
        </authorList>
    </citation>
    <scope>NUCLEOTIDE SEQUENCE</scope>
    <source>
        <strain evidence="3">BT350</strain>
    </source>
</reference>
<gene>
    <name evidence="3" type="ORF">I2H38_04695</name>
</gene>
<evidence type="ECO:0000259" key="2">
    <source>
        <dbReference type="Pfam" id="PF13478"/>
    </source>
</evidence>
<proteinExistence type="predicted"/>
<evidence type="ECO:0000259" key="1">
    <source>
        <dbReference type="Pfam" id="PF02625"/>
    </source>
</evidence>
<dbReference type="AlphaFoldDB" id="A0A931FPQ7"/>
<protein>
    <submittedName>
        <fullName evidence="3">XdhC family protein</fullName>
    </submittedName>
</protein>
<dbReference type="InterPro" id="IPR052698">
    <property type="entry name" value="MoCofactor_Util/Proc"/>
</dbReference>
<dbReference type="InterPro" id="IPR027051">
    <property type="entry name" value="XdhC_Rossmann_dom"/>
</dbReference>
<organism evidence="3 4">
    <name type="scientific">Microvirga alba</name>
    <dbReference type="NCBI Taxonomy" id="2791025"/>
    <lineage>
        <taxon>Bacteria</taxon>
        <taxon>Pseudomonadati</taxon>
        <taxon>Pseudomonadota</taxon>
        <taxon>Alphaproteobacteria</taxon>
        <taxon>Hyphomicrobiales</taxon>
        <taxon>Methylobacteriaceae</taxon>
        <taxon>Microvirga</taxon>
    </lineage>
</organism>
<dbReference type="PANTHER" id="PTHR30388">
    <property type="entry name" value="ALDEHYDE OXIDOREDUCTASE MOLYBDENUM COFACTOR ASSEMBLY PROTEIN"/>
    <property type="match status" value="1"/>
</dbReference>
<keyword evidence="4" id="KW-1185">Reference proteome</keyword>
<evidence type="ECO:0000313" key="4">
    <source>
        <dbReference type="Proteomes" id="UP000599312"/>
    </source>
</evidence>
<dbReference type="PANTHER" id="PTHR30388:SF4">
    <property type="entry name" value="MOLYBDENUM COFACTOR INSERTION CHAPERONE PAOD"/>
    <property type="match status" value="1"/>
</dbReference>
<feature type="domain" description="XdhC- CoxI" evidence="1">
    <location>
        <begin position="29"/>
        <end position="93"/>
    </location>
</feature>
<accession>A0A931FPQ7</accession>
<dbReference type="Pfam" id="PF02625">
    <property type="entry name" value="XdhC_CoxI"/>
    <property type="match status" value="1"/>
</dbReference>
<evidence type="ECO:0000313" key="3">
    <source>
        <dbReference type="EMBL" id="MBF9232673.1"/>
    </source>
</evidence>
<dbReference type="Gene3D" id="3.40.50.720">
    <property type="entry name" value="NAD(P)-binding Rossmann-like Domain"/>
    <property type="match status" value="1"/>
</dbReference>
<dbReference type="Pfam" id="PF13478">
    <property type="entry name" value="XdhC_C"/>
    <property type="match status" value="1"/>
</dbReference>
<feature type="domain" description="XdhC Rossmann" evidence="2">
    <location>
        <begin position="194"/>
        <end position="333"/>
    </location>
</feature>
<dbReference type="Proteomes" id="UP000599312">
    <property type="component" value="Unassembled WGS sequence"/>
</dbReference>
<comment type="caution">
    <text evidence="3">The sequence shown here is derived from an EMBL/GenBank/DDBJ whole genome shotgun (WGS) entry which is preliminary data.</text>
</comment>
<dbReference type="InterPro" id="IPR003777">
    <property type="entry name" value="XdhC_CoxI"/>
</dbReference>
<dbReference type="EMBL" id="JADQDO010000002">
    <property type="protein sequence ID" value="MBF9232673.1"/>
    <property type="molecule type" value="Genomic_DNA"/>
</dbReference>